<organism evidence="10 11">
    <name type="scientific">Rugosibacter aromaticivorans</name>
    <dbReference type="NCBI Taxonomy" id="1565605"/>
    <lineage>
        <taxon>Bacteria</taxon>
        <taxon>Pseudomonadati</taxon>
        <taxon>Pseudomonadota</taxon>
        <taxon>Betaproteobacteria</taxon>
        <taxon>Nitrosomonadales</taxon>
        <taxon>Sterolibacteriaceae</taxon>
        <taxon>Rugosibacter</taxon>
    </lineage>
</organism>
<feature type="domain" description="CusB-like barrel-sandwich hybrid" evidence="7">
    <location>
        <begin position="179"/>
        <end position="298"/>
    </location>
</feature>
<dbReference type="InterPro" id="IPR058627">
    <property type="entry name" value="MdtA-like_C"/>
</dbReference>
<keyword evidence="4" id="KW-0406">Ion transport</keyword>
<dbReference type="PANTHER" id="PTHR30097:SF15">
    <property type="entry name" value="CATION EFFLUX SYSTEM PROTEIN CUSB"/>
    <property type="match status" value="1"/>
</dbReference>
<dbReference type="Pfam" id="PF25954">
    <property type="entry name" value="Beta-barrel_RND_2"/>
    <property type="match status" value="1"/>
</dbReference>
<dbReference type="GO" id="GO:0030288">
    <property type="term" value="C:outer membrane-bounded periplasmic space"/>
    <property type="evidence" value="ECO:0007669"/>
    <property type="project" value="TreeGrafter"/>
</dbReference>
<dbReference type="InterPro" id="IPR006143">
    <property type="entry name" value="RND_pump_MFP"/>
</dbReference>
<dbReference type="Gene3D" id="2.40.50.100">
    <property type="match status" value="1"/>
</dbReference>
<evidence type="ECO:0000256" key="1">
    <source>
        <dbReference type="ARBA" id="ARBA00009477"/>
    </source>
</evidence>
<dbReference type="GO" id="GO:0015679">
    <property type="term" value="P:plasma membrane copper ion transport"/>
    <property type="evidence" value="ECO:0007669"/>
    <property type="project" value="TreeGrafter"/>
</dbReference>
<evidence type="ECO:0000256" key="3">
    <source>
        <dbReference type="ARBA" id="ARBA00022729"/>
    </source>
</evidence>
<feature type="domain" description="Multidrug resistance protein MdtA-like C-terminal permuted SH3" evidence="9">
    <location>
        <begin position="384"/>
        <end position="440"/>
    </location>
</feature>
<name>A0A0C5J9G0_9PROT</name>
<keyword evidence="3" id="KW-0732">Signal</keyword>
<keyword evidence="2" id="KW-0813">Transport</keyword>
<dbReference type="SUPFAM" id="SSF111369">
    <property type="entry name" value="HlyD-like secretion proteins"/>
    <property type="match status" value="1"/>
</dbReference>
<dbReference type="GO" id="GO:0046914">
    <property type="term" value="F:transition metal ion binding"/>
    <property type="evidence" value="ECO:0007669"/>
    <property type="project" value="TreeGrafter"/>
</dbReference>
<feature type="domain" description="CusB-like beta-barrel" evidence="8">
    <location>
        <begin position="302"/>
        <end position="378"/>
    </location>
</feature>
<evidence type="ECO:0000259" key="6">
    <source>
        <dbReference type="Pfam" id="PF25869"/>
    </source>
</evidence>
<accession>A0A0C5J9G0</accession>
<evidence type="ECO:0000313" key="10">
    <source>
        <dbReference type="EMBL" id="AJP48580.1"/>
    </source>
</evidence>
<dbReference type="InterPro" id="IPR058790">
    <property type="entry name" value="BSH_CusB"/>
</dbReference>
<feature type="compositionally biased region" description="Low complexity" evidence="5">
    <location>
        <begin position="37"/>
        <end position="51"/>
    </location>
</feature>
<feature type="domain" description="CusB-like three alpha-helical bundle" evidence="6">
    <location>
        <begin position="214"/>
        <end position="265"/>
    </location>
</feature>
<dbReference type="GO" id="GO:0022857">
    <property type="term" value="F:transmembrane transporter activity"/>
    <property type="evidence" value="ECO:0007669"/>
    <property type="project" value="InterPro"/>
</dbReference>
<dbReference type="KEGG" id="rbu:PG1C_09260"/>
<evidence type="ECO:0000259" key="8">
    <source>
        <dbReference type="Pfam" id="PF25954"/>
    </source>
</evidence>
<dbReference type="Gene3D" id="6.10.140.730">
    <property type="match status" value="1"/>
</dbReference>
<dbReference type="RefSeq" id="WP_202634551.1">
    <property type="nucleotide sequence ID" value="NZ_CP010554.1"/>
</dbReference>
<dbReference type="InterPro" id="IPR021647">
    <property type="entry name" value="CusF_Ec"/>
</dbReference>
<dbReference type="FunFam" id="2.40.420.20:FF:000003">
    <property type="entry name" value="Cation efflux system protein cusB"/>
    <property type="match status" value="1"/>
</dbReference>
<dbReference type="InterPro" id="IPR058791">
    <property type="entry name" value="3HB_CusB"/>
</dbReference>
<dbReference type="Pfam" id="PF25869">
    <property type="entry name" value="3HB_CusB"/>
    <property type="match status" value="1"/>
</dbReference>
<evidence type="ECO:0000259" key="7">
    <source>
        <dbReference type="Pfam" id="PF25919"/>
    </source>
</evidence>
<dbReference type="GO" id="GO:0016020">
    <property type="term" value="C:membrane"/>
    <property type="evidence" value="ECO:0007669"/>
    <property type="project" value="InterPro"/>
</dbReference>
<dbReference type="Proteomes" id="UP000061603">
    <property type="component" value="Chromosome"/>
</dbReference>
<dbReference type="InterPro" id="IPR058792">
    <property type="entry name" value="Beta-barrel_RND_2"/>
</dbReference>
<dbReference type="Gene3D" id="2.40.50.320">
    <property type="entry name" value="Copper binding periplasmic protein CusF"/>
    <property type="match status" value="1"/>
</dbReference>
<proteinExistence type="inferred from homology"/>
<keyword evidence="11" id="KW-1185">Reference proteome</keyword>
<evidence type="ECO:0000256" key="4">
    <source>
        <dbReference type="ARBA" id="ARBA00023065"/>
    </source>
</evidence>
<dbReference type="STRING" id="1565605.PG1C_09260"/>
<dbReference type="NCBIfam" id="TIGR01730">
    <property type="entry name" value="RND_mfp"/>
    <property type="match status" value="1"/>
</dbReference>
<dbReference type="EMBL" id="CP010554">
    <property type="protein sequence ID" value="AJP48580.1"/>
    <property type="molecule type" value="Genomic_DNA"/>
</dbReference>
<reference evidence="10 11" key="1">
    <citation type="journal article" date="2015" name="Genome Announc.">
        <title>Complete Genome Sequence of a Novel Bacterium within the Family Rhodocyclaceae That Degrades Polycyclic Aromatic Hydrocarbons.</title>
        <authorList>
            <person name="Singleton D.R."/>
            <person name="Dickey A.N."/>
            <person name="Scholl E.H."/>
            <person name="Wright F.A."/>
            <person name="Aitken M.D."/>
        </authorList>
    </citation>
    <scope>NUCLEOTIDE SEQUENCE [LARGE SCALE GENOMIC DNA]</scope>
    <source>
        <strain evidence="11">PG1-Ca6</strain>
    </source>
</reference>
<sequence>MKRKPVVIGLIAVALLGAAGYGLYVLGTKHGMGMNAAPPTATPGPSAASTNGPAKADAAVEPVPQSIAEGEEATRRHINAGIKAGDIDPVTGKKVLYYHDPMVPGNKFDKPAKSPFMDMMLVPVYADSDAGVDKAGSNVTISPRIQQNLGIRTAEVVEGMLSPQVAAVGSIAFNERDQVIVQARATGYVERLLVRATLDRVAKGQALAELYVPDWIAAQEEFLSLRRMQGTDLAPLVDGARQRMRQAGMSDAQIALVESSGRTQPRIMLVAPIGGVVTELMAREGMTVMPGATLFRINGLSTVWANAEVPESQAALLRPGAKVQAISPAVPGMKFDGKVQAILPEVDPTTRTLKARLELANPGSMLVPGMFVQMQFMDMRAEKALLVPTEAIIQTGKRTVAMLAEENGRFRPVDVEIGIESDGQTEIKRGLQAGQRVVVSSQFLIDSEASLKGIEARLNVEPKPTAANTAPRYNGTAKIEAISHDTMTLSHGPIAALNWGAMTMEFKLPKGGMPRGMEAGDRVDFEFYMDAENLPQLTRVTLLLPEPKGTAATVSGSKP</sequence>
<dbReference type="PANTHER" id="PTHR30097">
    <property type="entry name" value="CATION EFFLUX SYSTEM PROTEIN CUSB"/>
    <property type="match status" value="1"/>
</dbReference>
<dbReference type="Pfam" id="PF25919">
    <property type="entry name" value="BSH_CusB"/>
    <property type="match status" value="1"/>
</dbReference>
<dbReference type="InterPro" id="IPR042230">
    <property type="entry name" value="CusF_sf"/>
</dbReference>
<gene>
    <name evidence="10" type="ORF">PG1C_09260</name>
</gene>
<dbReference type="InterPro" id="IPR051909">
    <property type="entry name" value="MFP_Cation_Efflux"/>
</dbReference>
<feature type="region of interest" description="Disordered" evidence="5">
    <location>
        <begin position="37"/>
        <end position="57"/>
    </location>
</feature>
<dbReference type="Pfam" id="PF25967">
    <property type="entry name" value="RND-MFP_C"/>
    <property type="match status" value="1"/>
</dbReference>
<evidence type="ECO:0000256" key="2">
    <source>
        <dbReference type="ARBA" id="ARBA00022448"/>
    </source>
</evidence>
<comment type="similarity">
    <text evidence="1">Belongs to the membrane fusion protein (MFP) (TC 8.A.1) family.</text>
</comment>
<protein>
    <submittedName>
        <fullName evidence="10">Secretion protein HlyD</fullName>
    </submittedName>
</protein>
<dbReference type="PATRIC" id="fig|1565605.3.peg.1967"/>
<dbReference type="HOGENOM" id="CLU_018816_13_1_4"/>
<dbReference type="GO" id="GO:0060003">
    <property type="term" value="P:copper ion export"/>
    <property type="evidence" value="ECO:0007669"/>
    <property type="project" value="TreeGrafter"/>
</dbReference>
<dbReference type="AlphaFoldDB" id="A0A0C5J9G0"/>
<evidence type="ECO:0000313" key="11">
    <source>
        <dbReference type="Proteomes" id="UP000061603"/>
    </source>
</evidence>
<dbReference type="Gene3D" id="2.40.420.20">
    <property type="match status" value="1"/>
</dbReference>
<evidence type="ECO:0000259" key="9">
    <source>
        <dbReference type="Pfam" id="PF25967"/>
    </source>
</evidence>
<dbReference type="Pfam" id="PF11604">
    <property type="entry name" value="CusF_Ec"/>
    <property type="match status" value="1"/>
</dbReference>
<evidence type="ECO:0000256" key="5">
    <source>
        <dbReference type="SAM" id="MobiDB-lite"/>
    </source>
</evidence>
<dbReference type="FunFam" id="2.40.30.170:FF:000010">
    <property type="entry name" value="Efflux RND transporter periplasmic adaptor subunit"/>
    <property type="match status" value="1"/>
</dbReference>
<dbReference type="Gene3D" id="2.40.30.170">
    <property type="match status" value="1"/>
</dbReference>